<evidence type="ECO:0000256" key="1">
    <source>
        <dbReference type="SAM" id="MobiDB-lite"/>
    </source>
</evidence>
<feature type="compositionally biased region" description="Low complexity" evidence="1">
    <location>
        <begin position="104"/>
        <end position="125"/>
    </location>
</feature>
<gene>
    <name evidence="2" type="ORF">PAPYR_480</name>
</gene>
<evidence type="ECO:0000313" key="2">
    <source>
        <dbReference type="EMBL" id="KAJ4462510.1"/>
    </source>
</evidence>
<name>A0ABQ8V0C2_9EUKA</name>
<comment type="caution">
    <text evidence="2">The sequence shown here is derived from an EMBL/GenBank/DDBJ whole genome shotgun (WGS) entry which is preliminary data.</text>
</comment>
<protein>
    <submittedName>
        <fullName evidence="2">Uncharacterized protein</fullName>
    </submittedName>
</protein>
<feature type="compositionally biased region" description="Polar residues" evidence="1">
    <location>
        <begin position="174"/>
        <end position="184"/>
    </location>
</feature>
<proteinExistence type="predicted"/>
<reference evidence="2" key="1">
    <citation type="journal article" date="2022" name="bioRxiv">
        <title>Genomics of Preaxostyla Flagellates Illuminates Evolutionary Transitions and the Path Towards Mitochondrial Loss.</title>
        <authorList>
            <person name="Novak L.V.F."/>
            <person name="Treitli S.C."/>
            <person name="Pyrih J."/>
            <person name="Halakuc P."/>
            <person name="Pipaliya S.V."/>
            <person name="Vacek V."/>
            <person name="Brzon O."/>
            <person name="Soukal P."/>
            <person name="Eme L."/>
            <person name="Dacks J.B."/>
            <person name="Karnkowska A."/>
            <person name="Elias M."/>
            <person name="Hampl V."/>
        </authorList>
    </citation>
    <scope>NUCLEOTIDE SEQUENCE</scope>
    <source>
        <strain evidence="2">RCP-MX</strain>
    </source>
</reference>
<organism evidence="2 3">
    <name type="scientific">Paratrimastix pyriformis</name>
    <dbReference type="NCBI Taxonomy" id="342808"/>
    <lineage>
        <taxon>Eukaryota</taxon>
        <taxon>Metamonada</taxon>
        <taxon>Preaxostyla</taxon>
        <taxon>Paratrimastigidae</taxon>
        <taxon>Paratrimastix</taxon>
    </lineage>
</organism>
<accession>A0ABQ8V0C2</accession>
<feature type="compositionally biased region" description="Pro residues" evidence="1">
    <location>
        <begin position="158"/>
        <end position="169"/>
    </location>
</feature>
<feature type="compositionally biased region" description="Low complexity" evidence="1">
    <location>
        <begin position="138"/>
        <end position="157"/>
    </location>
</feature>
<dbReference type="Proteomes" id="UP001141327">
    <property type="component" value="Unassembled WGS sequence"/>
</dbReference>
<feature type="compositionally biased region" description="Pro residues" evidence="1">
    <location>
        <begin position="188"/>
        <end position="199"/>
    </location>
</feature>
<dbReference type="EMBL" id="JAPMOS010000002">
    <property type="protein sequence ID" value="KAJ4462510.1"/>
    <property type="molecule type" value="Genomic_DNA"/>
</dbReference>
<evidence type="ECO:0000313" key="3">
    <source>
        <dbReference type="Proteomes" id="UP001141327"/>
    </source>
</evidence>
<feature type="region of interest" description="Disordered" evidence="1">
    <location>
        <begin position="86"/>
        <end position="199"/>
    </location>
</feature>
<sequence>MTQQTSPPTLPFCLPTSIPRLPNITQCPHRHVNPQRTADNELGTCLGESLLDFYKMRVTMSTGRTYLARPPELFVPGYCPPVPVHHPAPPSAAPGTTTAEQDSAAAAAAAAVAPPSGIAGVAVGPQHEGPLSPPGSATTTTIPGVPATTTATVTTPPSSSPPRRQPPGPAQGHVSPQTGTSTAAPTSPVLPTPIPIPIPTPPSTPSLLFAPADPLLGLAHAGGLRRHGVGGRGGCGEMMPLSVVFPDRSEYGGMLSTLWLIRVFVPMSGFLTPT</sequence>
<keyword evidence="3" id="KW-1185">Reference proteome</keyword>